<dbReference type="GO" id="GO:0016787">
    <property type="term" value="F:hydrolase activity"/>
    <property type="evidence" value="ECO:0007669"/>
    <property type="project" value="UniProtKB-KW"/>
</dbReference>
<dbReference type="SUPFAM" id="SSF53474">
    <property type="entry name" value="alpha/beta-Hydrolases"/>
    <property type="match status" value="1"/>
</dbReference>
<keyword evidence="5" id="KW-1185">Reference proteome</keyword>
<reference evidence="3 5" key="2">
    <citation type="submission" date="2023-08" db="EMBL/GenBank/DDBJ databases">
        <title>Whole genome sequencing of Staphylococcus coagulans NN-2474.</title>
        <authorList>
            <person name="Kropotov V.S."/>
            <person name="Boriskina E.V."/>
            <person name="Gordinskaya N.A."/>
            <person name="Shkurkina I.S."/>
            <person name="Kryazhev D.V."/>
            <person name="Alekseeva A.E."/>
            <person name="Makhova M.A."/>
        </authorList>
    </citation>
    <scope>NUCLEOTIDE SEQUENCE [LARGE SCALE GENOMIC DNA]</scope>
    <source>
        <strain evidence="3 5">NN-2474</strain>
    </source>
</reference>
<dbReference type="Proteomes" id="UP001255050">
    <property type="component" value="Unassembled WGS sequence"/>
</dbReference>
<feature type="domain" description="Serine aminopeptidase S33" evidence="1">
    <location>
        <begin position="9"/>
        <end position="244"/>
    </location>
</feature>
<dbReference type="Gene3D" id="3.40.50.1820">
    <property type="entry name" value="alpha/beta hydrolase"/>
    <property type="match status" value="1"/>
</dbReference>
<name>A0A9X0TKZ7_9STAP</name>
<comment type="caution">
    <text evidence="2">The sequence shown here is derived from an EMBL/GenBank/DDBJ whole genome shotgun (WGS) entry which is preliminary data.</text>
</comment>
<accession>A0A9X0TKZ7</accession>
<organism evidence="2 4">
    <name type="scientific">Staphylococcus coagulans</name>
    <dbReference type="NCBI Taxonomy" id="74706"/>
    <lineage>
        <taxon>Bacteria</taxon>
        <taxon>Bacillati</taxon>
        <taxon>Bacillota</taxon>
        <taxon>Bacilli</taxon>
        <taxon>Bacillales</taxon>
        <taxon>Staphylococcaceae</taxon>
        <taxon>Staphylococcus</taxon>
    </lineage>
</organism>
<gene>
    <name evidence="2" type="ORF">HR081_00965</name>
    <name evidence="3" type="ORF">RCO12_00165</name>
</gene>
<protein>
    <submittedName>
        <fullName evidence="2">Alpha/beta hydrolase</fullName>
    </submittedName>
</protein>
<sequence>MWKWETDSKAKGVIVIVHNMLEHTGRYAYVITHLKRNGYHVIMGDLPGQGQTSRMNKGQIESFEIYQERVLEWIEIAEAYHLPTFIIGVGLGGLICVNLLEKVQLDIEGLILISPLMAFHNSNKTRKNFLTANIGDVSKSAKFDLGFQVTDLTRNPEVQEETLNDAMMLKKVSYHWYKEVIRTMKETADHMDQFMRIPMCVMYGTEDVISDTKVTYQFVNNLSYDELYFKAWEGLAHEIHNEPEREAVMRYILSFLNNKVFTAGYLIDDENSIK</sequence>
<dbReference type="EMBL" id="JAVJGV010000001">
    <property type="protein sequence ID" value="MDR5601838.1"/>
    <property type="molecule type" value="Genomic_DNA"/>
</dbReference>
<dbReference type="Pfam" id="PF12146">
    <property type="entry name" value="Hydrolase_4"/>
    <property type="match status" value="1"/>
</dbReference>
<dbReference type="InterPro" id="IPR029058">
    <property type="entry name" value="AB_hydrolase_fold"/>
</dbReference>
<dbReference type="PANTHER" id="PTHR11614">
    <property type="entry name" value="PHOSPHOLIPASE-RELATED"/>
    <property type="match status" value="1"/>
</dbReference>
<dbReference type="EMBL" id="JABTCN010000001">
    <property type="protein sequence ID" value="MBA8775493.1"/>
    <property type="molecule type" value="Genomic_DNA"/>
</dbReference>
<evidence type="ECO:0000313" key="5">
    <source>
        <dbReference type="Proteomes" id="UP001255050"/>
    </source>
</evidence>
<evidence type="ECO:0000259" key="1">
    <source>
        <dbReference type="Pfam" id="PF12146"/>
    </source>
</evidence>
<evidence type="ECO:0000313" key="4">
    <source>
        <dbReference type="Proteomes" id="UP000524893"/>
    </source>
</evidence>
<evidence type="ECO:0000313" key="2">
    <source>
        <dbReference type="EMBL" id="MBA8775493.1"/>
    </source>
</evidence>
<dbReference type="RefSeq" id="WP_060829741.1">
    <property type="nucleotide sequence ID" value="NZ_JABTCN010000001.1"/>
</dbReference>
<evidence type="ECO:0000313" key="3">
    <source>
        <dbReference type="EMBL" id="MDR5601838.1"/>
    </source>
</evidence>
<dbReference type="InterPro" id="IPR022742">
    <property type="entry name" value="Hydrolase_4"/>
</dbReference>
<proteinExistence type="predicted"/>
<keyword evidence="2" id="KW-0378">Hydrolase</keyword>
<dbReference type="Proteomes" id="UP000524893">
    <property type="component" value="Unassembled WGS sequence"/>
</dbReference>
<reference evidence="2 4" key="1">
    <citation type="journal article" date="2020" name="Access Microbiol">
        <title>Isolation and genome sequencing of Staphylococcus schleiferi subspecies coagulans from Antarctic seals.</title>
        <authorList>
            <person name="Foster G."/>
            <person name="Robb A."/>
            <person name="Paterson G.K."/>
        </authorList>
    </citation>
    <scope>NUCLEOTIDE SEQUENCE [LARGE SCALE GENOMIC DNA]</scope>
    <source>
        <strain evidence="2 4">M615/02/4</strain>
    </source>
</reference>
<dbReference type="InterPro" id="IPR051044">
    <property type="entry name" value="MAG_DAG_Lipase"/>
</dbReference>
<dbReference type="AlphaFoldDB" id="A0A9X0TKZ7"/>